<dbReference type="RefSeq" id="WP_284482473.1">
    <property type="nucleotide sequence ID" value="NZ_JASNJD010000017.1"/>
</dbReference>
<feature type="transmembrane region" description="Helical" evidence="1">
    <location>
        <begin position="147"/>
        <end position="165"/>
    </location>
</feature>
<feature type="transmembrane region" description="Helical" evidence="1">
    <location>
        <begin position="172"/>
        <end position="193"/>
    </location>
</feature>
<evidence type="ECO:0008006" key="4">
    <source>
        <dbReference type="Google" id="ProtNLM"/>
    </source>
</evidence>
<feature type="transmembrane region" description="Helical" evidence="1">
    <location>
        <begin position="101"/>
        <end position="119"/>
    </location>
</feature>
<reference evidence="2 3" key="1">
    <citation type="submission" date="2023-05" db="EMBL/GenBank/DDBJ databases">
        <title>Pseudodonghicola sp. nov.</title>
        <authorList>
            <person name="Huang J."/>
        </authorList>
    </citation>
    <scope>NUCLEOTIDE SEQUENCE [LARGE SCALE GENOMIC DNA]</scope>
    <source>
        <strain evidence="2 3">IC7</strain>
    </source>
</reference>
<feature type="transmembrane region" description="Helical" evidence="1">
    <location>
        <begin position="213"/>
        <end position="231"/>
    </location>
</feature>
<name>A0ABT7F5B7_9RHOB</name>
<feature type="transmembrane region" description="Helical" evidence="1">
    <location>
        <begin position="77"/>
        <end position="94"/>
    </location>
</feature>
<feature type="transmembrane region" description="Helical" evidence="1">
    <location>
        <begin position="26"/>
        <end position="48"/>
    </location>
</feature>
<protein>
    <recommendedName>
        <fullName evidence="4">Cell division protein FtsK</fullName>
    </recommendedName>
</protein>
<evidence type="ECO:0000313" key="2">
    <source>
        <dbReference type="EMBL" id="MDK3019700.1"/>
    </source>
</evidence>
<keyword evidence="1" id="KW-0812">Transmembrane</keyword>
<dbReference type="Proteomes" id="UP001243757">
    <property type="component" value="Unassembled WGS sequence"/>
</dbReference>
<evidence type="ECO:0000313" key="3">
    <source>
        <dbReference type="Proteomes" id="UP001243757"/>
    </source>
</evidence>
<comment type="caution">
    <text evidence="2">The sequence shown here is derived from an EMBL/GenBank/DDBJ whole genome shotgun (WGS) entry which is preliminary data.</text>
</comment>
<accession>A0ABT7F5B7</accession>
<organism evidence="2 3">
    <name type="scientific">Pseudodonghicola flavimaris</name>
    <dbReference type="NCBI Taxonomy" id="3050036"/>
    <lineage>
        <taxon>Bacteria</taxon>
        <taxon>Pseudomonadati</taxon>
        <taxon>Pseudomonadota</taxon>
        <taxon>Alphaproteobacteria</taxon>
        <taxon>Rhodobacterales</taxon>
        <taxon>Paracoccaceae</taxon>
        <taxon>Pseudodonghicola</taxon>
    </lineage>
</organism>
<gene>
    <name evidence="2" type="ORF">QO033_18615</name>
</gene>
<keyword evidence="1" id="KW-0472">Membrane</keyword>
<dbReference type="EMBL" id="JASNJD010000017">
    <property type="protein sequence ID" value="MDK3019700.1"/>
    <property type="molecule type" value="Genomic_DNA"/>
</dbReference>
<evidence type="ECO:0000256" key="1">
    <source>
        <dbReference type="SAM" id="Phobius"/>
    </source>
</evidence>
<proteinExistence type="predicted"/>
<sequence>MPKASLLADAQREAVLLLTLFRGDRVLRAMLGIFLAVVLAMILIYVAAGPWAGTSSIGHALRHNFDLGLDDMLPEQFNHGLAFLAVMLFLMCFIELRSRVMIFLAALYGFIWFDDSVSFHERAGGKIGAVLNLPKTLGLGPQELGELLAWAMGGVFVALVFLWFWRRRRAGDLGVVVPFLLCFVWLVFFGMVVDMLHALLPPQFSEAAGVIEDGGEMLVIAVSAALALGLARHGTAYYRRIAAGSD</sequence>
<keyword evidence="1" id="KW-1133">Transmembrane helix</keyword>
<keyword evidence="3" id="KW-1185">Reference proteome</keyword>